<sequence length="437" mass="49375">MSHTWNHRQQIQKQVVEEEEEKRYSRGHVHNQQNQDHLDPRSSKCEIAELTWENGQLGMHRLGSNLPNDQTKHTWGKAGDTLESIVHQAAFQKQNHSNLMLSDQNQANINRDKNAYSCQWGESFAVKQQTRGVLKRMRSDSDPQLYGGGEYSKNMIDHQHAELSARASDRDNDTTMMTWPCSFDESPRSFKSKSACNEDSACHGGSENKEEERETKSSNPLKRNRRAAAHNQSERRRRDRINEKMKALQKLVPHASKTDKASMLEEVIKYLKQLQAQIQLITYARSMEQQMMMMQSHILARMGGLSLGMGTAGMLNMNMTANLAPDPYQSLTAPLIYPTSSIATPCPPFLSPALAMAPSSIPTPPQANGDAARAAAAPNSTSSFPFNDPYCAFLPQSMKMEFNNEMAAQYLQQDSQSMQTRTRKLNQENVNIQGQKR</sequence>
<dbReference type="InterPro" id="IPR031066">
    <property type="entry name" value="bHLH_ALC-like_plant"/>
</dbReference>
<accession>A0AAE1SHN0</accession>
<feature type="compositionally biased region" description="Polar residues" evidence="6">
    <location>
        <begin position="1"/>
        <end position="11"/>
    </location>
</feature>
<feature type="compositionally biased region" description="Polar residues" evidence="6">
    <location>
        <begin position="427"/>
        <end position="437"/>
    </location>
</feature>
<dbReference type="InterPro" id="IPR036638">
    <property type="entry name" value="HLH_DNA-bd_sf"/>
</dbReference>
<feature type="domain" description="BHLH" evidence="7">
    <location>
        <begin position="225"/>
        <end position="274"/>
    </location>
</feature>
<feature type="region of interest" description="Disordered" evidence="6">
    <location>
        <begin position="413"/>
        <end position="437"/>
    </location>
</feature>
<protein>
    <recommendedName>
        <fullName evidence="7">BHLH domain-containing protein</fullName>
    </recommendedName>
</protein>
<evidence type="ECO:0000256" key="4">
    <source>
        <dbReference type="ARBA" id="ARBA00023163"/>
    </source>
</evidence>
<dbReference type="PROSITE" id="PS50888">
    <property type="entry name" value="BHLH"/>
    <property type="match status" value="1"/>
</dbReference>
<dbReference type="GO" id="GO:0046983">
    <property type="term" value="F:protein dimerization activity"/>
    <property type="evidence" value="ECO:0007669"/>
    <property type="project" value="InterPro"/>
</dbReference>
<dbReference type="InterPro" id="IPR047265">
    <property type="entry name" value="PIF1-like_bHLH"/>
</dbReference>
<evidence type="ECO:0000313" key="9">
    <source>
        <dbReference type="Proteomes" id="UP001291623"/>
    </source>
</evidence>
<evidence type="ECO:0000256" key="1">
    <source>
        <dbReference type="ARBA" id="ARBA00004123"/>
    </source>
</evidence>
<feature type="region of interest" description="Disordered" evidence="6">
    <location>
        <begin position="1"/>
        <end position="41"/>
    </location>
</feature>
<evidence type="ECO:0000256" key="3">
    <source>
        <dbReference type="ARBA" id="ARBA00023125"/>
    </source>
</evidence>
<evidence type="ECO:0000256" key="6">
    <source>
        <dbReference type="SAM" id="MobiDB-lite"/>
    </source>
</evidence>
<dbReference type="AlphaFoldDB" id="A0AAE1SHN0"/>
<comment type="caution">
    <text evidence="8">The sequence shown here is derived from an EMBL/GenBank/DDBJ whole genome shotgun (WGS) entry which is preliminary data.</text>
</comment>
<keyword evidence="3" id="KW-0238">DNA-binding</keyword>
<name>A0AAE1SHN0_9SOLA</name>
<dbReference type="InterPro" id="IPR011598">
    <property type="entry name" value="bHLH_dom"/>
</dbReference>
<dbReference type="GO" id="GO:0003677">
    <property type="term" value="F:DNA binding"/>
    <property type="evidence" value="ECO:0007669"/>
    <property type="project" value="UniProtKB-KW"/>
</dbReference>
<dbReference type="SMART" id="SM00353">
    <property type="entry name" value="HLH"/>
    <property type="match status" value="1"/>
</dbReference>
<comment type="subcellular location">
    <subcellularLocation>
        <location evidence="1">Nucleus</location>
    </subcellularLocation>
</comment>
<dbReference type="EMBL" id="JAVYJV010000005">
    <property type="protein sequence ID" value="KAK4370904.1"/>
    <property type="molecule type" value="Genomic_DNA"/>
</dbReference>
<keyword evidence="2" id="KW-0805">Transcription regulation</keyword>
<dbReference type="PANTHER" id="PTHR45855:SF12">
    <property type="entry name" value="TRANSCRIPTION FACTOR PIF7-LIKE ISOFORM X1"/>
    <property type="match status" value="1"/>
</dbReference>
<evidence type="ECO:0000259" key="7">
    <source>
        <dbReference type="PROSITE" id="PS50888"/>
    </source>
</evidence>
<dbReference type="Pfam" id="PF00010">
    <property type="entry name" value="HLH"/>
    <property type="match status" value="1"/>
</dbReference>
<keyword evidence="9" id="KW-1185">Reference proteome</keyword>
<evidence type="ECO:0000256" key="2">
    <source>
        <dbReference type="ARBA" id="ARBA00023015"/>
    </source>
</evidence>
<dbReference type="PANTHER" id="PTHR45855">
    <property type="entry name" value="TRANSCRIPTION FACTOR PIF1-RELATED"/>
    <property type="match status" value="1"/>
</dbReference>
<reference evidence="8" key="1">
    <citation type="submission" date="2023-12" db="EMBL/GenBank/DDBJ databases">
        <title>Genome assembly of Anisodus tanguticus.</title>
        <authorList>
            <person name="Wang Y.-J."/>
        </authorList>
    </citation>
    <scope>NUCLEOTIDE SEQUENCE</scope>
    <source>
        <strain evidence="8">KB-2021</strain>
        <tissue evidence="8">Leaf</tissue>
    </source>
</reference>
<dbReference type="CDD" id="cd11445">
    <property type="entry name" value="bHLH_AtPIF_like"/>
    <property type="match status" value="1"/>
</dbReference>
<dbReference type="GO" id="GO:0005634">
    <property type="term" value="C:nucleus"/>
    <property type="evidence" value="ECO:0007669"/>
    <property type="project" value="UniProtKB-SubCell"/>
</dbReference>
<feature type="region of interest" description="Disordered" evidence="6">
    <location>
        <begin position="180"/>
        <end position="240"/>
    </location>
</feature>
<organism evidence="8 9">
    <name type="scientific">Anisodus tanguticus</name>
    <dbReference type="NCBI Taxonomy" id="243964"/>
    <lineage>
        <taxon>Eukaryota</taxon>
        <taxon>Viridiplantae</taxon>
        <taxon>Streptophyta</taxon>
        <taxon>Embryophyta</taxon>
        <taxon>Tracheophyta</taxon>
        <taxon>Spermatophyta</taxon>
        <taxon>Magnoliopsida</taxon>
        <taxon>eudicotyledons</taxon>
        <taxon>Gunneridae</taxon>
        <taxon>Pentapetalae</taxon>
        <taxon>asterids</taxon>
        <taxon>lamiids</taxon>
        <taxon>Solanales</taxon>
        <taxon>Solanaceae</taxon>
        <taxon>Solanoideae</taxon>
        <taxon>Hyoscyameae</taxon>
        <taxon>Anisodus</taxon>
    </lineage>
</organism>
<keyword evidence="5" id="KW-0539">Nucleus</keyword>
<proteinExistence type="predicted"/>
<keyword evidence="4" id="KW-0804">Transcription</keyword>
<dbReference type="Proteomes" id="UP001291623">
    <property type="component" value="Unassembled WGS sequence"/>
</dbReference>
<dbReference type="SUPFAM" id="SSF47459">
    <property type="entry name" value="HLH, helix-loop-helix DNA-binding domain"/>
    <property type="match status" value="1"/>
</dbReference>
<gene>
    <name evidence="8" type="ORF">RND71_010379</name>
</gene>
<feature type="region of interest" description="Disordered" evidence="6">
    <location>
        <begin position="360"/>
        <end position="380"/>
    </location>
</feature>
<evidence type="ECO:0000313" key="8">
    <source>
        <dbReference type="EMBL" id="KAK4370904.1"/>
    </source>
</evidence>
<dbReference type="Gene3D" id="4.10.280.10">
    <property type="entry name" value="Helix-loop-helix DNA-binding domain"/>
    <property type="match status" value="1"/>
</dbReference>
<evidence type="ECO:0000256" key="5">
    <source>
        <dbReference type="ARBA" id="ARBA00023242"/>
    </source>
</evidence>
<feature type="compositionally biased region" description="Basic and acidic residues" evidence="6">
    <location>
        <begin position="206"/>
        <end position="216"/>
    </location>
</feature>